<evidence type="ECO:0000313" key="1">
    <source>
        <dbReference type="EMBL" id="KIJ28886.1"/>
    </source>
</evidence>
<sequence length="70" mass="7739">MISRFDCGLFSEVENFAETPKPSEILQPGHLILTGQAKSADHLCDLVGNQTEITSKFRTPLKDRPTPITP</sequence>
<reference evidence="1 2" key="1">
    <citation type="submission" date="2014-06" db="EMBL/GenBank/DDBJ databases">
        <title>Evolutionary Origins and Diversification of the Mycorrhizal Mutualists.</title>
        <authorList>
            <consortium name="DOE Joint Genome Institute"/>
            <consortium name="Mycorrhizal Genomics Consortium"/>
            <person name="Kohler A."/>
            <person name="Kuo A."/>
            <person name="Nagy L.G."/>
            <person name="Floudas D."/>
            <person name="Copeland A."/>
            <person name="Barry K.W."/>
            <person name="Cichocki N."/>
            <person name="Veneault-Fourrey C."/>
            <person name="LaButti K."/>
            <person name="Lindquist E.A."/>
            <person name="Lipzen A."/>
            <person name="Lundell T."/>
            <person name="Morin E."/>
            <person name="Murat C."/>
            <person name="Riley R."/>
            <person name="Ohm R."/>
            <person name="Sun H."/>
            <person name="Tunlid A."/>
            <person name="Henrissat B."/>
            <person name="Grigoriev I.V."/>
            <person name="Hibbett D.S."/>
            <person name="Martin F."/>
        </authorList>
    </citation>
    <scope>NUCLEOTIDE SEQUENCE [LARGE SCALE GENOMIC DNA]</scope>
    <source>
        <strain evidence="1 2">SS14</strain>
    </source>
</reference>
<proteinExistence type="predicted"/>
<dbReference type="Proteomes" id="UP000054279">
    <property type="component" value="Unassembled WGS sequence"/>
</dbReference>
<accession>A0A0C9UU94</accession>
<gene>
    <name evidence="1" type="ORF">M422DRAFT_269765</name>
</gene>
<keyword evidence="2" id="KW-1185">Reference proteome</keyword>
<evidence type="ECO:0000313" key="2">
    <source>
        <dbReference type="Proteomes" id="UP000054279"/>
    </source>
</evidence>
<name>A0A0C9UU94_SPHS4</name>
<dbReference type="AlphaFoldDB" id="A0A0C9UU94"/>
<protein>
    <submittedName>
        <fullName evidence="1">Uncharacterized protein</fullName>
    </submittedName>
</protein>
<dbReference type="HOGENOM" id="CLU_2759440_0_0_1"/>
<dbReference type="EMBL" id="KN837295">
    <property type="protein sequence ID" value="KIJ28886.1"/>
    <property type="molecule type" value="Genomic_DNA"/>
</dbReference>
<organism evidence="1 2">
    <name type="scientific">Sphaerobolus stellatus (strain SS14)</name>
    <dbReference type="NCBI Taxonomy" id="990650"/>
    <lineage>
        <taxon>Eukaryota</taxon>
        <taxon>Fungi</taxon>
        <taxon>Dikarya</taxon>
        <taxon>Basidiomycota</taxon>
        <taxon>Agaricomycotina</taxon>
        <taxon>Agaricomycetes</taxon>
        <taxon>Phallomycetidae</taxon>
        <taxon>Geastrales</taxon>
        <taxon>Sphaerobolaceae</taxon>
        <taxon>Sphaerobolus</taxon>
    </lineage>
</organism>